<keyword evidence="6" id="KW-1133">Transmembrane helix</keyword>
<dbReference type="SUPFAM" id="SSF49742">
    <property type="entry name" value="PHM/PNGase F"/>
    <property type="match status" value="2"/>
</dbReference>
<evidence type="ECO:0000256" key="8">
    <source>
        <dbReference type="ARBA" id="ARBA00023008"/>
    </source>
</evidence>
<dbReference type="PANTHER" id="PTHR10157:SF29">
    <property type="entry name" value="DOPAMINE BETA-HYDROXYLASE"/>
    <property type="match status" value="1"/>
</dbReference>
<organism evidence="18">
    <name type="scientific">Thrips palmi</name>
    <name type="common">Melon thrips</name>
    <dbReference type="NCBI Taxonomy" id="161013"/>
    <lineage>
        <taxon>Eukaryota</taxon>
        <taxon>Metazoa</taxon>
        <taxon>Ecdysozoa</taxon>
        <taxon>Arthropoda</taxon>
        <taxon>Hexapoda</taxon>
        <taxon>Insecta</taxon>
        <taxon>Pterygota</taxon>
        <taxon>Neoptera</taxon>
        <taxon>Paraneoptera</taxon>
        <taxon>Thysanoptera</taxon>
        <taxon>Terebrantia</taxon>
        <taxon>Thripoidea</taxon>
        <taxon>Thripidae</taxon>
        <taxon>Thrips</taxon>
    </lineage>
</organism>
<feature type="region of interest" description="Disordered" evidence="13">
    <location>
        <begin position="575"/>
        <end position="626"/>
    </location>
</feature>
<dbReference type="KEGG" id="tpal:117640257"/>
<evidence type="ECO:0000256" key="3">
    <source>
        <dbReference type="ARBA" id="ARBA00010676"/>
    </source>
</evidence>
<evidence type="ECO:0000256" key="11">
    <source>
        <dbReference type="ARBA" id="ARBA00023157"/>
    </source>
</evidence>
<dbReference type="InterPro" id="IPR028460">
    <property type="entry name" value="Tbh/DBH"/>
</dbReference>
<dbReference type="InterPro" id="IPR000323">
    <property type="entry name" value="Cu2_ascorb_mOase_N"/>
</dbReference>
<evidence type="ECO:0000256" key="5">
    <source>
        <dbReference type="ARBA" id="ARBA00022723"/>
    </source>
</evidence>
<dbReference type="GO" id="GO:0006589">
    <property type="term" value="P:octopamine biosynthetic process"/>
    <property type="evidence" value="ECO:0007669"/>
    <property type="project" value="TreeGrafter"/>
</dbReference>
<dbReference type="Pfam" id="PF03351">
    <property type="entry name" value="DOMON"/>
    <property type="match status" value="1"/>
</dbReference>
<keyword evidence="7" id="KW-0560">Oxidoreductase</keyword>
<dbReference type="GO" id="GO:0042421">
    <property type="term" value="P:norepinephrine biosynthetic process"/>
    <property type="evidence" value="ECO:0007669"/>
    <property type="project" value="TreeGrafter"/>
</dbReference>
<dbReference type="RefSeq" id="XP_034232497.1">
    <property type="nucleotide sequence ID" value="XM_034376606.1"/>
</dbReference>
<feature type="domain" description="DOMON" evidence="15">
    <location>
        <begin position="38"/>
        <end position="155"/>
    </location>
</feature>
<dbReference type="PROSITE" id="PS00084">
    <property type="entry name" value="CU2_MONOOXYGENASE_1"/>
    <property type="match status" value="1"/>
</dbReference>
<dbReference type="InterPro" id="IPR014784">
    <property type="entry name" value="Cu2_ascorb_mOase-like_C"/>
</dbReference>
<comment type="subcellular location">
    <subcellularLocation>
        <location evidence="2">Membrane</location>
        <topology evidence="2">Single-pass membrane protein</topology>
    </subcellularLocation>
</comment>
<dbReference type="GO" id="GO:0005615">
    <property type="term" value="C:extracellular space"/>
    <property type="evidence" value="ECO:0007669"/>
    <property type="project" value="TreeGrafter"/>
</dbReference>
<keyword evidence="10" id="KW-0472">Membrane</keyword>
<dbReference type="Gene3D" id="2.60.120.310">
    <property type="entry name" value="Copper type II, ascorbate-dependent monooxygenase, N-terminal domain"/>
    <property type="match status" value="1"/>
</dbReference>
<keyword evidence="16" id="KW-1185">Reference proteome</keyword>
<evidence type="ECO:0000256" key="14">
    <source>
        <dbReference type="SAM" id="SignalP"/>
    </source>
</evidence>
<evidence type="ECO:0000256" key="12">
    <source>
        <dbReference type="ARBA" id="ARBA00023180"/>
    </source>
</evidence>
<keyword evidence="12" id="KW-0325">Glycoprotein</keyword>
<feature type="chain" id="PRO_5044654799" evidence="14">
    <location>
        <begin position="25"/>
        <end position="626"/>
    </location>
</feature>
<protein>
    <submittedName>
        <fullName evidence="17 18">Dopamine beta-hydroxylase</fullName>
    </submittedName>
</protein>
<keyword evidence="4" id="KW-0812">Transmembrane</keyword>
<keyword evidence="9" id="KW-0503">Monooxygenase</keyword>
<comment type="similarity">
    <text evidence="3">Belongs to the copper type II ascorbate-dependent monooxygenase family.</text>
</comment>
<dbReference type="InterPro" id="IPR008977">
    <property type="entry name" value="PHM/PNGase_F_dom_sf"/>
</dbReference>
<evidence type="ECO:0000256" key="9">
    <source>
        <dbReference type="ARBA" id="ARBA00023033"/>
    </source>
</evidence>
<dbReference type="FunFam" id="2.60.120.230:FF:000001">
    <property type="entry name" value="Monooxygenase, DBH-like 1"/>
    <property type="match status" value="1"/>
</dbReference>
<keyword evidence="11" id="KW-1015">Disulfide bond</keyword>
<dbReference type="CTD" id="31718"/>
<dbReference type="SMART" id="SM00664">
    <property type="entry name" value="DoH"/>
    <property type="match status" value="1"/>
</dbReference>
<keyword evidence="8" id="KW-0186">Copper</keyword>
<dbReference type="PRINTS" id="PR00767">
    <property type="entry name" value="DBMONOXGNASE"/>
</dbReference>
<evidence type="ECO:0000256" key="2">
    <source>
        <dbReference type="ARBA" id="ARBA00004167"/>
    </source>
</evidence>
<proteinExistence type="inferred from homology"/>
<evidence type="ECO:0000256" key="4">
    <source>
        <dbReference type="ARBA" id="ARBA00022692"/>
    </source>
</evidence>
<dbReference type="InterPro" id="IPR036939">
    <property type="entry name" value="Cu2_ascorb_mOase_N_sf"/>
</dbReference>
<evidence type="ECO:0000256" key="1">
    <source>
        <dbReference type="ARBA" id="ARBA00001973"/>
    </source>
</evidence>
<feature type="signal peptide" evidence="14">
    <location>
        <begin position="1"/>
        <end position="24"/>
    </location>
</feature>
<dbReference type="GO" id="GO:0004500">
    <property type="term" value="F:dopamine beta-monooxygenase activity"/>
    <property type="evidence" value="ECO:0007669"/>
    <property type="project" value="InterPro"/>
</dbReference>
<dbReference type="Pfam" id="PF01082">
    <property type="entry name" value="Cu2_monooxygen"/>
    <property type="match status" value="1"/>
</dbReference>
<dbReference type="InterPro" id="IPR005018">
    <property type="entry name" value="DOMON_domain"/>
</dbReference>
<name>A0A6P8YF41_THRPL</name>
<dbReference type="GeneID" id="117640257"/>
<dbReference type="RefSeq" id="XP_034232496.1">
    <property type="nucleotide sequence ID" value="XM_034376605.1"/>
</dbReference>
<dbReference type="Pfam" id="PF03712">
    <property type="entry name" value="Cu2_monoox_C"/>
    <property type="match status" value="1"/>
</dbReference>
<evidence type="ECO:0000256" key="6">
    <source>
        <dbReference type="ARBA" id="ARBA00022989"/>
    </source>
</evidence>
<evidence type="ECO:0000259" key="15">
    <source>
        <dbReference type="PROSITE" id="PS50836"/>
    </source>
</evidence>
<dbReference type="CDD" id="cd09631">
    <property type="entry name" value="DOMON_DOH"/>
    <property type="match status" value="1"/>
</dbReference>
<evidence type="ECO:0000313" key="16">
    <source>
        <dbReference type="Proteomes" id="UP000515158"/>
    </source>
</evidence>
<evidence type="ECO:0000256" key="7">
    <source>
        <dbReference type="ARBA" id="ARBA00023002"/>
    </source>
</evidence>
<evidence type="ECO:0000313" key="18">
    <source>
        <dbReference type="RefSeq" id="XP_034232497.1"/>
    </source>
</evidence>
<accession>A0A6P8YF41</accession>
<dbReference type="AlphaFoldDB" id="A0A6P8YF41"/>
<dbReference type="Proteomes" id="UP000515158">
    <property type="component" value="Unplaced"/>
</dbReference>
<dbReference type="GO" id="GO:0030667">
    <property type="term" value="C:secretory granule membrane"/>
    <property type="evidence" value="ECO:0007669"/>
    <property type="project" value="TreeGrafter"/>
</dbReference>
<dbReference type="InterPro" id="IPR024548">
    <property type="entry name" value="Cu2_monoox_C"/>
</dbReference>
<reference evidence="17 18" key="1">
    <citation type="submission" date="2025-04" db="UniProtKB">
        <authorList>
            <consortium name="RefSeq"/>
        </authorList>
    </citation>
    <scope>IDENTIFICATION</scope>
    <source>
        <tissue evidence="17 18">Total insect</tissue>
    </source>
</reference>
<evidence type="ECO:0000313" key="17">
    <source>
        <dbReference type="RefSeq" id="XP_034232496.1"/>
    </source>
</evidence>
<keyword evidence="14" id="KW-0732">Signal</keyword>
<keyword evidence="5" id="KW-0479">Metal-binding</keyword>
<dbReference type="InterPro" id="IPR045266">
    <property type="entry name" value="DOH_DOMON"/>
</dbReference>
<evidence type="ECO:0000256" key="13">
    <source>
        <dbReference type="SAM" id="MobiDB-lite"/>
    </source>
</evidence>
<sequence>MGLLGRLLWTLGTACVVTVGATGAADQQVFSVPLDASGSCTMFWRVDYARRTLQVEIHAVLPERAWFAVGFSDYGEPSPADYCVLWQDWRGRTRLQDSWAEGGRLRVEGRQHCKDFRHTRVGNVTKFTYSRLFDTCDPHDYVIEDGTTHVVWATGAGPLFRLDGVSLLGEGTRRGMQRAQLLKNTNVDEGVPADAWTLDVRAARVQVPAVDTTYWCHVAKVPRQLARKHHVVKYEATVQHGNEGLVHHMEVFHCEAPVKEQVPLYRGPCFAATRPDATKVCKRVLAAWAMGAKPFVYPKEAGLPIGGAEFNPYIMLEVHYNNPENKSDWVDSSGIRLTLSPTLRPHDGGVMELGLEYTDKMAIPPGQPRFQLTGFCIAECTEVGIPVGGVRVFGSQLHTHLTGVRVVTKHVRGGRELPELNRDNHYSTHFQEIRRLKRHVQVLPGDALITTCTYDSRPRPNVTLGGHAITDEMCVNYIHYFPKVDLEVCKSSVSDASLQAYFRLLHELDGQATGPHLGVSDNYKTVDWTPVRAHVLSSLYAESPLAMQCNRSSGARFPGDWSAMPSTSILQPLPAPGRHCANLHHQDHDHDHDLDDDAGPEHPDAGGLMEDWGQGDTMKWETNGPN</sequence>
<feature type="compositionally biased region" description="Basic and acidic residues" evidence="13">
    <location>
        <begin position="584"/>
        <end position="604"/>
    </location>
</feature>
<dbReference type="OrthoDB" id="129121at2759"/>
<dbReference type="GO" id="GO:0042420">
    <property type="term" value="P:dopamine catabolic process"/>
    <property type="evidence" value="ECO:0007669"/>
    <property type="project" value="TreeGrafter"/>
</dbReference>
<evidence type="ECO:0000256" key="10">
    <source>
        <dbReference type="ARBA" id="ARBA00023136"/>
    </source>
</evidence>
<dbReference type="PROSITE" id="PS50836">
    <property type="entry name" value="DOMON"/>
    <property type="match status" value="1"/>
</dbReference>
<gene>
    <name evidence="17 18" type="primary">LOC117640257</name>
</gene>
<dbReference type="FunFam" id="2.60.120.310:FF:000004">
    <property type="entry name" value="DBH-like monooxygenase protein 1"/>
    <property type="match status" value="1"/>
</dbReference>
<dbReference type="PANTHER" id="PTHR10157">
    <property type="entry name" value="DOPAMINE BETA HYDROXYLASE RELATED"/>
    <property type="match status" value="1"/>
</dbReference>
<comment type="cofactor">
    <cofactor evidence="1">
        <name>Cu(2+)</name>
        <dbReference type="ChEBI" id="CHEBI:29036"/>
    </cofactor>
</comment>
<dbReference type="Gene3D" id="2.60.120.230">
    <property type="match status" value="1"/>
</dbReference>
<dbReference type="InterPro" id="IPR000945">
    <property type="entry name" value="DBH-like"/>
</dbReference>
<dbReference type="InterPro" id="IPR020611">
    <property type="entry name" value="Cu2_ascorb_mOase_CS-1"/>
</dbReference>
<dbReference type="GO" id="GO:0005507">
    <property type="term" value="F:copper ion binding"/>
    <property type="evidence" value="ECO:0007669"/>
    <property type="project" value="InterPro"/>
</dbReference>